<dbReference type="EMBL" id="CP119316">
    <property type="protein sequence ID" value="WEK45843.1"/>
    <property type="molecule type" value="Genomic_DNA"/>
</dbReference>
<keyword evidence="2" id="KW-0808">Transferase</keyword>
<name>A0AAJ5X597_9SPHN</name>
<accession>A0AAJ5X597</accession>
<evidence type="ECO:0000256" key="3">
    <source>
        <dbReference type="ARBA" id="ARBA00047942"/>
    </source>
</evidence>
<organism evidence="6 7">
    <name type="scientific">Candidatus Andeanibacterium colombiense</name>
    <dbReference type="NCBI Taxonomy" id="3121345"/>
    <lineage>
        <taxon>Bacteria</taxon>
        <taxon>Pseudomonadati</taxon>
        <taxon>Pseudomonadota</taxon>
        <taxon>Alphaproteobacteria</taxon>
        <taxon>Sphingomonadales</taxon>
        <taxon>Sphingomonadaceae</taxon>
        <taxon>Candidatus Andeanibacterium</taxon>
    </lineage>
</organism>
<protein>
    <recommendedName>
        <fullName evidence="4">Methyltransferase</fullName>
        <ecNumber evidence="4">2.1.1.-</ecNumber>
    </recommendedName>
</protein>
<evidence type="ECO:0000313" key="7">
    <source>
        <dbReference type="Proteomes" id="UP001218362"/>
    </source>
</evidence>
<dbReference type="GO" id="GO:0008170">
    <property type="term" value="F:N-methyltransferase activity"/>
    <property type="evidence" value="ECO:0007669"/>
    <property type="project" value="InterPro"/>
</dbReference>
<dbReference type="Proteomes" id="UP001218362">
    <property type="component" value="Chromosome"/>
</dbReference>
<comment type="similarity">
    <text evidence="4">Belongs to the N(4)/N(6)-methyltransferase family.</text>
</comment>
<feature type="domain" description="DNA methylase N-4/N-6" evidence="5">
    <location>
        <begin position="196"/>
        <end position="400"/>
    </location>
</feature>
<dbReference type="InterPro" id="IPR001091">
    <property type="entry name" value="RM_Methyltransferase"/>
</dbReference>
<keyword evidence="1 6" id="KW-0489">Methyltransferase</keyword>
<dbReference type="Pfam" id="PF01555">
    <property type="entry name" value="N6_N4_Mtase"/>
    <property type="match status" value="1"/>
</dbReference>
<sequence>MNTHSIEYISPLALKPRVRAWRKYPKEQIETACRLLSDGGQVVEPPLVDSDNCVVCGGAIVLAAQKLGLETIPILRVSSMSPEELRLYAINAHKLADMGSYDDLLLGEELRELEILLGEDALKVLAITEGELTRLLALDQPMVEKQPLPKTDEDYEPVTRPGDLWKIGPHRLLCGNSLFASSYKTLMAGELAQFGFTDMPYNLPARDISSNPDREDFAFAYGEMSPNEFTRFQTTFMRHMKEWSEPGSLHAFFMSYHFLPETFRAGMIVFGRAKAMCTWIKSQPGQGGLFRSQTEQIVYFKNGDAPSRNNVNLGKHGRNRSTAWHYDGMTTASSERDELLKLHATPKNVLLLKDAILDVTSRGGIVLDPFAGIGSIFLAAQSAERRAYGIEIEPKFVDATLRRMRSAFGIDPIREADGASFSELEAACDLEVQS</sequence>
<dbReference type="GO" id="GO:0032259">
    <property type="term" value="P:methylation"/>
    <property type="evidence" value="ECO:0007669"/>
    <property type="project" value="UniProtKB-KW"/>
</dbReference>
<dbReference type="SUPFAM" id="SSF53335">
    <property type="entry name" value="S-adenosyl-L-methionine-dependent methyltransferases"/>
    <property type="match status" value="1"/>
</dbReference>
<dbReference type="InterPro" id="IPR002941">
    <property type="entry name" value="DNA_methylase_N4/N6"/>
</dbReference>
<gene>
    <name evidence="6" type="ORF">P0Y56_12515</name>
</gene>
<evidence type="ECO:0000259" key="5">
    <source>
        <dbReference type="Pfam" id="PF01555"/>
    </source>
</evidence>
<comment type="catalytic activity">
    <reaction evidence="3">
        <text>a 2'-deoxyadenosine in DNA + S-adenosyl-L-methionine = an N(6)-methyl-2'-deoxyadenosine in DNA + S-adenosyl-L-homocysteine + H(+)</text>
        <dbReference type="Rhea" id="RHEA:15197"/>
        <dbReference type="Rhea" id="RHEA-COMP:12418"/>
        <dbReference type="Rhea" id="RHEA-COMP:12419"/>
        <dbReference type="ChEBI" id="CHEBI:15378"/>
        <dbReference type="ChEBI" id="CHEBI:57856"/>
        <dbReference type="ChEBI" id="CHEBI:59789"/>
        <dbReference type="ChEBI" id="CHEBI:90615"/>
        <dbReference type="ChEBI" id="CHEBI:90616"/>
        <dbReference type="EC" id="2.1.1.72"/>
    </reaction>
</comment>
<dbReference type="InterPro" id="IPR015840">
    <property type="entry name" value="DNA_MeTrfase_ParB"/>
</dbReference>
<evidence type="ECO:0000313" key="6">
    <source>
        <dbReference type="EMBL" id="WEK45843.1"/>
    </source>
</evidence>
<dbReference type="PRINTS" id="PR00508">
    <property type="entry name" value="S21N4MTFRASE"/>
</dbReference>
<reference evidence="6" key="1">
    <citation type="submission" date="2023-03" db="EMBL/GenBank/DDBJ databases">
        <title>Andean soil-derived lignocellulolytic bacterial consortium as a source of novel taxa and putative plastic-active enzymes.</title>
        <authorList>
            <person name="Diaz-Garcia L."/>
            <person name="Chuvochina M."/>
            <person name="Feuerriegel G."/>
            <person name="Bunk B."/>
            <person name="Sproer C."/>
            <person name="Streit W.R."/>
            <person name="Rodriguez L.M."/>
            <person name="Overmann J."/>
            <person name="Jimenez D.J."/>
        </authorList>
    </citation>
    <scope>NUCLEOTIDE SEQUENCE</scope>
    <source>
        <strain evidence="6">MAG 26</strain>
    </source>
</reference>
<evidence type="ECO:0000256" key="1">
    <source>
        <dbReference type="ARBA" id="ARBA00022603"/>
    </source>
</evidence>
<evidence type="ECO:0000256" key="2">
    <source>
        <dbReference type="ARBA" id="ARBA00022679"/>
    </source>
</evidence>
<dbReference type="REBASE" id="965549">
    <property type="entry name" value="M.Sba26ORF12515P"/>
</dbReference>
<proteinExistence type="inferred from homology"/>
<dbReference type="InterPro" id="IPR029063">
    <property type="entry name" value="SAM-dependent_MTases_sf"/>
</dbReference>
<dbReference type="AlphaFoldDB" id="A0AAJ5X597"/>
<dbReference type="Gene3D" id="3.40.50.150">
    <property type="entry name" value="Vaccinia Virus protein VP39"/>
    <property type="match status" value="1"/>
</dbReference>
<dbReference type="PIRSF" id="PIRSF036758">
    <property type="entry name" value="Aden_M_ParB"/>
    <property type="match status" value="1"/>
</dbReference>
<dbReference type="GO" id="GO:0003677">
    <property type="term" value="F:DNA binding"/>
    <property type="evidence" value="ECO:0007669"/>
    <property type="project" value="InterPro"/>
</dbReference>
<dbReference type="EC" id="2.1.1.-" evidence="4"/>
<evidence type="ECO:0000256" key="4">
    <source>
        <dbReference type="RuleBase" id="RU362026"/>
    </source>
</evidence>
<dbReference type="GO" id="GO:0009007">
    <property type="term" value="F:site-specific DNA-methyltransferase (adenine-specific) activity"/>
    <property type="evidence" value="ECO:0007669"/>
    <property type="project" value="UniProtKB-EC"/>
</dbReference>
<dbReference type="KEGG" id="acob:P0Y56_12515"/>